<dbReference type="EMBL" id="LSDT01000012">
    <property type="protein sequence ID" value="KXB92437.1"/>
    <property type="molecule type" value="Genomic_DNA"/>
</dbReference>
<accession>A0A134CJX8</accession>
<sequence length="39" mass="4155">MVPRSNPSLGITLFFLGKKGGTANIFVPSGEGVLFLYIL</sequence>
<dbReference type="AlphaFoldDB" id="A0A134CJX8"/>
<dbReference type="STRING" id="1588748.HMPREF3182_00433"/>
<name>A0A134CJX8_9FIRM</name>
<reference evidence="2" key="1">
    <citation type="submission" date="2016-01" db="EMBL/GenBank/DDBJ databases">
        <authorList>
            <person name="Mitreva M."/>
            <person name="Pepin K.H."/>
            <person name="Mihindukulasuriya K.A."/>
            <person name="Fulton R."/>
            <person name="Fronick C."/>
            <person name="O'Laughlin M."/>
            <person name="Miner T."/>
            <person name="Herter B."/>
            <person name="Rosa B.A."/>
            <person name="Cordes M."/>
            <person name="Tomlinson C."/>
            <person name="Wollam A."/>
            <person name="Palsikar V.B."/>
            <person name="Mardis E.R."/>
            <person name="Wilson R.K."/>
        </authorList>
    </citation>
    <scope>NUCLEOTIDE SEQUENCE [LARGE SCALE GENOMIC DNA]</scope>
    <source>
        <strain evidence="2">KA00182</strain>
    </source>
</reference>
<proteinExistence type="predicted"/>
<organism evidence="1 2">
    <name type="scientific">Megasphaera hutchinsoni</name>
    <dbReference type="NCBI Taxonomy" id="1588748"/>
    <lineage>
        <taxon>Bacteria</taxon>
        <taxon>Bacillati</taxon>
        <taxon>Bacillota</taxon>
        <taxon>Negativicutes</taxon>
        <taxon>Veillonellales</taxon>
        <taxon>Veillonellaceae</taxon>
        <taxon>Megasphaera</taxon>
    </lineage>
</organism>
<keyword evidence="2" id="KW-1185">Reference proteome</keyword>
<gene>
    <name evidence="1" type="ORF">HMPREF3182_00433</name>
</gene>
<evidence type="ECO:0000313" key="1">
    <source>
        <dbReference type="EMBL" id="KXB92437.1"/>
    </source>
</evidence>
<dbReference type="Proteomes" id="UP000070160">
    <property type="component" value="Unassembled WGS sequence"/>
</dbReference>
<comment type="caution">
    <text evidence="1">The sequence shown here is derived from an EMBL/GenBank/DDBJ whole genome shotgun (WGS) entry which is preliminary data.</text>
</comment>
<protein>
    <submittedName>
        <fullName evidence="1">Uncharacterized protein</fullName>
    </submittedName>
</protein>
<evidence type="ECO:0000313" key="2">
    <source>
        <dbReference type="Proteomes" id="UP000070160"/>
    </source>
</evidence>